<name>A0A6I3JE16_9ACTN</name>
<proteinExistence type="predicted"/>
<keyword evidence="2" id="KW-0812">Transmembrane</keyword>
<dbReference type="EMBL" id="WLCI01000015">
    <property type="protein sequence ID" value="MTB96342.1"/>
    <property type="molecule type" value="Genomic_DNA"/>
</dbReference>
<evidence type="ECO:0000313" key="6">
    <source>
        <dbReference type="EMBL" id="MTB96342.1"/>
    </source>
</evidence>
<evidence type="ECO:0000259" key="5">
    <source>
        <dbReference type="Pfam" id="PF01061"/>
    </source>
</evidence>
<comment type="caution">
    <text evidence="6">The sequence shown here is derived from an EMBL/GenBank/DDBJ whole genome shotgun (WGS) entry which is preliminary data.</text>
</comment>
<keyword evidence="4" id="KW-0472">Membrane</keyword>
<keyword evidence="7" id="KW-1185">Reference proteome</keyword>
<organism evidence="6 7">
    <name type="scientific">Nocardioides marmotae</name>
    <dbReference type="NCBI Taxonomy" id="2663857"/>
    <lineage>
        <taxon>Bacteria</taxon>
        <taxon>Bacillati</taxon>
        <taxon>Actinomycetota</taxon>
        <taxon>Actinomycetes</taxon>
        <taxon>Propionibacteriales</taxon>
        <taxon>Nocardioidaceae</taxon>
        <taxon>Nocardioides</taxon>
    </lineage>
</organism>
<dbReference type="GO" id="GO:0140359">
    <property type="term" value="F:ABC-type transporter activity"/>
    <property type="evidence" value="ECO:0007669"/>
    <property type="project" value="InterPro"/>
</dbReference>
<gene>
    <name evidence="6" type="ORF">GGQ22_14795</name>
</gene>
<keyword evidence="3" id="KW-1133">Transmembrane helix</keyword>
<comment type="subcellular location">
    <subcellularLocation>
        <location evidence="1">Membrane</location>
        <topology evidence="1">Multi-pass membrane protein</topology>
    </subcellularLocation>
</comment>
<dbReference type="AlphaFoldDB" id="A0A6I3JE16"/>
<evidence type="ECO:0000256" key="2">
    <source>
        <dbReference type="ARBA" id="ARBA00022692"/>
    </source>
</evidence>
<dbReference type="PANTHER" id="PTHR43027:SF2">
    <property type="entry name" value="TRANSPORT PERMEASE PROTEIN"/>
    <property type="match status" value="1"/>
</dbReference>
<evidence type="ECO:0000313" key="7">
    <source>
        <dbReference type="Proteomes" id="UP000433406"/>
    </source>
</evidence>
<feature type="domain" description="ABC-2 type transporter transmembrane" evidence="5">
    <location>
        <begin position="14"/>
        <end position="181"/>
    </location>
</feature>
<evidence type="ECO:0000256" key="1">
    <source>
        <dbReference type="ARBA" id="ARBA00004141"/>
    </source>
</evidence>
<dbReference type="InterPro" id="IPR052902">
    <property type="entry name" value="ABC-2_transporter"/>
</dbReference>
<protein>
    <submittedName>
        <fullName evidence="6">ABC transporter permease</fullName>
    </submittedName>
</protein>
<evidence type="ECO:0000256" key="3">
    <source>
        <dbReference type="ARBA" id="ARBA00022989"/>
    </source>
</evidence>
<evidence type="ECO:0000256" key="4">
    <source>
        <dbReference type="ARBA" id="ARBA00023136"/>
    </source>
</evidence>
<dbReference type="Pfam" id="PF01061">
    <property type="entry name" value="ABC2_membrane"/>
    <property type="match status" value="1"/>
</dbReference>
<accession>A0A6I3JE16</accession>
<dbReference type="InterPro" id="IPR013525">
    <property type="entry name" value="ABC2_TM"/>
</dbReference>
<sequence>MTTTTLSPTRVLGLARANTTLVLRNRLTLIYAVVLPLAPLLLLLLVGDSGSEASGAGAAAIVTALMMAALFPVFYNLLSQLVTRRDELVLKRLRTGESTDAEIIVSLALPGFVIALATAVVAVPVAMLLGQDAPLNPLLYAASVVLTLLLFAAFALWTAAWTRNAEAAQITSMPVIVLAVLGQVAIGFPEEVRRWTDLTPGAAMTDLVRVTWFGMETGSTERTLDFAGTWAPAGQPLLVLVAWTALAVYLARRSMRWEPRS</sequence>
<dbReference type="Proteomes" id="UP000433406">
    <property type="component" value="Unassembled WGS sequence"/>
</dbReference>
<reference evidence="6 7" key="1">
    <citation type="submission" date="2019-10" db="EMBL/GenBank/DDBJ databases">
        <title>Nocardioides novel species isolated from the excrement of Marmot.</title>
        <authorList>
            <person name="Zhang G."/>
        </authorList>
    </citation>
    <scope>NUCLEOTIDE SEQUENCE [LARGE SCALE GENOMIC DNA]</scope>
    <source>
        <strain evidence="7">zg-579</strain>
    </source>
</reference>
<dbReference type="RefSeq" id="WP_154616099.1">
    <property type="nucleotide sequence ID" value="NZ_CP053660.1"/>
</dbReference>
<dbReference type="PANTHER" id="PTHR43027">
    <property type="entry name" value="DOXORUBICIN RESISTANCE ABC TRANSPORTER PERMEASE PROTEIN DRRC-RELATED"/>
    <property type="match status" value="1"/>
</dbReference>
<dbReference type="GO" id="GO:0016020">
    <property type="term" value="C:membrane"/>
    <property type="evidence" value="ECO:0007669"/>
    <property type="project" value="UniProtKB-SubCell"/>
</dbReference>